<dbReference type="RefSeq" id="WP_092048532.1">
    <property type="nucleotide sequence ID" value="NZ_FOQD01000004.1"/>
</dbReference>
<accession>A0A1I3ECP2</accession>
<dbReference type="EMBL" id="FOQD01000004">
    <property type="protein sequence ID" value="SFH96726.1"/>
    <property type="molecule type" value="Genomic_DNA"/>
</dbReference>
<dbReference type="OrthoDB" id="9982791at2"/>
<evidence type="ECO:0000313" key="2">
    <source>
        <dbReference type="Proteomes" id="UP000199518"/>
    </source>
</evidence>
<name>A0A1I3ECP2_9PLAN</name>
<evidence type="ECO:0000313" key="1">
    <source>
        <dbReference type="EMBL" id="SFH96726.1"/>
    </source>
</evidence>
<gene>
    <name evidence="1" type="ORF">SAMN05421753_104166</name>
</gene>
<reference evidence="2" key="1">
    <citation type="submission" date="2016-10" db="EMBL/GenBank/DDBJ databases">
        <authorList>
            <person name="Varghese N."/>
            <person name="Submissions S."/>
        </authorList>
    </citation>
    <scope>NUCLEOTIDE SEQUENCE [LARGE SCALE GENOMIC DNA]</scope>
    <source>
        <strain evidence="2">DSM 26348</strain>
    </source>
</reference>
<dbReference type="Proteomes" id="UP000199518">
    <property type="component" value="Unassembled WGS sequence"/>
</dbReference>
<sequence>MAGTYSITILSTISHGNLNDRWDQNRKEIVQNAIGLHEPMQSIGTSEEVIGFGDLGTVGRCEIINLDGTNYVDIGPESGGAMVPMVRLKPGECHAFRLKPGITLRGQANTAACKVQFRFYED</sequence>
<protein>
    <submittedName>
        <fullName evidence="1">Uncharacterized protein</fullName>
    </submittedName>
</protein>
<keyword evidence="2" id="KW-1185">Reference proteome</keyword>
<dbReference type="AlphaFoldDB" id="A0A1I3ECP2"/>
<proteinExistence type="predicted"/>
<organism evidence="1 2">
    <name type="scientific">Planctomicrobium piriforme</name>
    <dbReference type="NCBI Taxonomy" id="1576369"/>
    <lineage>
        <taxon>Bacteria</taxon>
        <taxon>Pseudomonadati</taxon>
        <taxon>Planctomycetota</taxon>
        <taxon>Planctomycetia</taxon>
        <taxon>Planctomycetales</taxon>
        <taxon>Planctomycetaceae</taxon>
        <taxon>Planctomicrobium</taxon>
    </lineage>
</organism>
<dbReference type="STRING" id="1576369.SAMN05421753_104166"/>